<protein>
    <submittedName>
        <fullName evidence="2">Uncharacterized protein</fullName>
    </submittedName>
</protein>
<gene>
    <name evidence="2" type="ORF">EUX98_g7587</name>
</gene>
<reference evidence="2 3" key="1">
    <citation type="submission" date="2019-02" db="EMBL/GenBank/DDBJ databases">
        <title>Genome sequencing of the rare red list fungi Antrodiella citrinella (Flaviporus citrinellus).</title>
        <authorList>
            <person name="Buettner E."/>
            <person name="Kellner H."/>
        </authorList>
    </citation>
    <scope>NUCLEOTIDE SEQUENCE [LARGE SCALE GENOMIC DNA]</scope>
    <source>
        <strain evidence="2 3">DSM 108506</strain>
    </source>
</reference>
<name>A0A4S4MTC8_9APHY</name>
<dbReference type="Proteomes" id="UP000308730">
    <property type="component" value="Unassembled WGS sequence"/>
</dbReference>
<dbReference type="AlphaFoldDB" id="A0A4S4MTC8"/>
<keyword evidence="3" id="KW-1185">Reference proteome</keyword>
<keyword evidence="1" id="KW-0175">Coiled coil</keyword>
<comment type="caution">
    <text evidence="2">The sequence shown here is derived from an EMBL/GenBank/DDBJ whole genome shotgun (WGS) entry which is preliminary data.</text>
</comment>
<dbReference type="OrthoDB" id="2678231at2759"/>
<feature type="coiled-coil region" evidence="1">
    <location>
        <begin position="142"/>
        <end position="169"/>
    </location>
</feature>
<evidence type="ECO:0000313" key="2">
    <source>
        <dbReference type="EMBL" id="THH26600.1"/>
    </source>
</evidence>
<sequence length="253" mass="28623">MNCVPTAGKDDMVDMSALYRELDGLDRNTSRKTTRSRVVDVVDDDTMDWDDETTLAAIFEDKAVDVDEREELAALADQLKVPMTALGQRMRQHLRGAIVPAIQEIKQVHDRMEDEVDTSFGKGILTFDDACKRVEAKALRDEDELKSAYHEMKHKMEKLSERLKDAHSRRNRLWTELEENLEQCGTARVSVLLWVACADNHAQAAAARAAVEAIPTEVEETIATLEKKSKLLEKKGNDRTSKQKMLKGLLDKL</sequence>
<evidence type="ECO:0000256" key="1">
    <source>
        <dbReference type="SAM" id="Coils"/>
    </source>
</evidence>
<accession>A0A4S4MTC8</accession>
<dbReference type="EMBL" id="SGPM01000329">
    <property type="protein sequence ID" value="THH26600.1"/>
    <property type="molecule type" value="Genomic_DNA"/>
</dbReference>
<evidence type="ECO:0000313" key="3">
    <source>
        <dbReference type="Proteomes" id="UP000308730"/>
    </source>
</evidence>
<proteinExistence type="predicted"/>
<organism evidence="2 3">
    <name type="scientific">Antrodiella citrinella</name>
    <dbReference type="NCBI Taxonomy" id="2447956"/>
    <lineage>
        <taxon>Eukaryota</taxon>
        <taxon>Fungi</taxon>
        <taxon>Dikarya</taxon>
        <taxon>Basidiomycota</taxon>
        <taxon>Agaricomycotina</taxon>
        <taxon>Agaricomycetes</taxon>
        <taxon>Polyporales</taxon>
        <taxon>Steccherinaceae</taxon>
        <taxon>Antrodiella</taxon>
    </lineage>
</organism>